<organism evidence="16 17">
    <name type="scientific">Nosocomiicoccus ampullae</name>
    <dbReference type="NCBI Taxonomy" id="489910"/>
    <lineage>
        <taxon>Bacteria</taxon>
        <taxon>Bacillati</taxon>
        <taxon>Bacillota</taxon>
        <taxon>Bacilli</taxon>
        <taxon>Bacillales</taxon>
        <taxon>Staphylococcaceae</taxon>
        <taxon>Nosocomiicoccus</taxon>
    </lineage>
</organism>
<feature type="domain" description="OmpR/PhoB-type" evidence="15">
    <location>
        <begin position="121"/>
        <end position="219"/>
    </location>
</feature>
<dbReference type="InterPro" id="IPR001789">
    <property type="entry name" value="Sig_transdc_resp-reg_receiver"/>
</dbReference>
<dbReference type="CDD" id="cd17574">
    <property type="entry name" value="REC_OmpR"/>
    <property type="match status" value="1"/>
</dbReference>
<evidence type="ECO:0000256" key="9">
    <source>
        <dbReference type="ARBA" id="ARBA00023163"/>
    </source>
</evidence>
<dbReference type="SMART" id="SM00862">
    <property type="entry name" value="Trans_reg_C"/>
    <property type="match status" value="1"/>
</dbReference>
<comment type="subcellular location">
    <subcellularLocation>
        <location evidence="1">Cytoplasm</location>
    </subcellularLocation>
</comment>
<dbReference type="SUPFAM" id="SSF52172">
    <property type="entry name" value="CheY-like"/>
    <property type="match status" value="1"/>
</dbReference>
<feature type="DNA-binding region" description="OmpR/PhoB-type" evidence="13">
    <location>
        <begin position="121"/>
        <end position="219"/>
    </location>
</feature>
<dbReference type="InterPro" id="IPR016032">
    <property type="entry name" value="Sig_transdc_resp-reg_C-effctor"/>
</dbReference>
<evidence type="ECO:0000256" key="8">
    <source>
        <dbReference type="ARBA" id="ARBA00023159"/>
    </source>
</evidence>
<keyword evidence="2" id="KW-0963">Cytoplasm</keyword>
<evidence type="ECO:0000256" key="5">
    <source>
        <dbReference type="ARBA" id="ARBA00023015"/>
    </source>
</evidence>
<dbReference type="SMART" id="SM00448">
    <property type="entry name" value="REC"/>
    <property type="match status" value="1"/>
</dbReference>
<keyword evidence="9" id="KW-0804">Transcription</keyword>
<dbReference type="InterPro" id="IPR011006">
    <property type="entry name" value="CheY-like_superfamily"/>
</dbReference>
<dbReference type="GO" id="GO:0032993">
    <property type="term" value="C:protein-DNA complex"/>
    <property type="evidence" value="ECO:0007669"/>
    <property type="project" value="TreeGrafter"/>
</dbReference>
<dbReference type="GO" id="GO:0005829">
    <property type="term" value="C:cytosol"/>
    <property type="evidence" value="ECO:0007669"/>
    <property type="project" value="TreeGrafter"/>
</dbReference>
<dbReference type="AlphaFoldDB" id="A0A9Q2CZ60"/>
<keyword evidence="3 12" id="KW-0597">Phosphoprotein</keyword>
<dbReference type="PANTHER" id="PTHR48111:SF49">
    <property type="entry name" value="HEME RESPONSE REGULATOR HSSR"/>
    <property type="match status" value="1"/>
</dbReference>
<dbReference type="GO" id="GO:0000156">
    <property type="term" value="F:phosphorelay response regulator activity"/>
    <property type="evidence" value="ECO:0007669"/>
    <property type="project" value="TreeGrafter"/>
</dbReference>
<dbReference type="GO" id="GO:0000976">
    <property type="term" value="F:transcription cis-regulatory region binding"/>
    <property type="evidence" value="ECO:0007669"/>
    <property type="project" value="TreeGrafter"/>
</dbReference>
<feature type="domain" description="Response regulatory" evidence="14">
    <location>
        <begin position="3"/>
        <end position="115"/>
    </location>
</feature>
<keyword evidence="7 13" id="KW-0238">DNA-binding</keyword>
<feature type="modified residue" description="4-aspartylphosphate" evidence="12">
    <location>
        <position position="51"/>
    </location>
</feature>
<evidence type="ECO:0000256" key="11">
    <source>
        <dbReference type="ARBA" id="ARBA00039976"/>
    </source>
</evidence>
<evidence type="ECO:0000256" key="2">
    <source>
        <dbReference type="ARBA" id="ARBA00022490"/>
    </source>
</evidence>
<dbReference type="GO" id="GO:0006355">
    <property type="term" value="P:regulation of DNA-templated transcription"/>
    <property type="evidence" value="ECO:0007669"/>
    <property type="project" value="InterPro"/>
</dbReference>
<protein>
    <recommendedName>
        <fullName evidence="11">Heme response regulator HssR</fullName>
    </recommendedName>
</protein>
<name>A0A9Q2CZ60_9STAP</name>
<reference evidence="16 17" key="1">
    <citation type="submission" date="2020-08" db="EMBL/GenBank/DDBJ databases">
        <title>Genomic Encyclopedia of Type Strains, Phase IV (KMG-IV): sequencing the most valuable type-strain genomes for metagenomic binning, comparative biology and taxonomic classification.</title>
        <authorList>
            <person name="Goeker M."/>
        </authorList>
    </citation>
    <scope>NUCLEOTIDE SEQUENCE [LARGE SCALE GENOMIC DNA]</scope>
    <source>
        <strain evidence="16 17">DSM 19163</strain>
    </source>
</reference>
<evidence type="ECO:0000259" key="14">
    <source>
        <dbReference type="PROSITE" id="PS50110"/>
    </source>
</evidence>
<dbReference type="Gene3D" id="1.10.10.10">
    <property type="entry name" value="Winged helix-like DNA-binding domain superfamily/Winged helix DNA-binding domain"/>
    <property type="match status" value="1"/>
</dbReference>
<evidence type="ECO:0000256" key="12">
    <source>
        <dbReference type="PROSITE-ProRule" id="PRU00169"/>
    </source>
</evidence>
<dbReference type="Proteomes" id="UP000579136">
    <property type="component" value="Unassembled WGS sequence"/>
</dbReference>
<dbReference type="EMBL" id="JACHHF010000004">
    <property type="protein sequence ID" value="MBB5175970.1"/>
    <property type="molecule type" value="Genomic_DNA"/>
</dbReference>
<keyword evidence="17" id="KW-1185">Reference proteome</keyword>
<sequence>MVNILIVDDEKSLRDMVASKLKPTYTPFLAEDAMQAFDILQDKNIHLVVVDVMMPYMDGFELCKNIKEDYDIPVIMLTARSELYDKREAYQAGTDDYMTKPFEPEELKFRIEAVLSRYGTSTDMTIGNVKIDSNAYLVDVESETLYFPRKEFELLEQLFINYPNVCSRDMLIEEVWGFDFEGDERTVDVHVKRIRKRLSIVNSGIEIKTVRGIGYQIHEL</sequence>
<evidence type="ECO:0000313" key="17">
    <source>
        <dbReference type="Proteomes" id="UP000579136"/>
    </source>
</evidence>
<dbReference type="Pfam" id="PF00072">
    <property type="entry name" value="Response_reg"/>
    <property type="match status" value="1"/>
</dbReference>
<keyword evidence="5" id="KW-0805">Transcription regulation</keyword>
<dbReference type="RefSeq" id="WP_183673773.1">
    <property type="nucleotide sequence ID" value="NZ_CBCRYX010000015.1"/>
</dbReference>
<proteinExistence type="predicted"/>
<dbReference type="SUPFAM" id="SSF46894">
    <property type="entry name" value="C-terminal effector domain of the bipartite response regulators"/>
    <property type="match status" value="1"/>
</dbReference>
<evidence type="ECO:0000259" key="15">
    <source>
        <dbReference type="PROSITE" id="PS51755"/>
    </source>
</evidence>
<dbReference type="CDD" id="cd00383">
    <property type="entry name" value="trans_reg_C"/>
    <property type="match status" value="1"/>
</dbReference>
<accession>A0A9Q2CZ60</accession>
<dbReference type="Gene3D" id="3.40.50.2300">
    <property type="match status" value="1"/>
</dbReference>
<evidence type="ECO:0000256" key="1">
    <source>
        <dbReference type="ARBA" id="ARBA00004496"/>
    </source>
</evidence>
<evidence type="ECO:0000256" key="10">
    <source>
        <dbReference type="ARBA" id="ARBA00037471"/>
    </source>
</evidence>
<dbReference type="PANTHER" id="PTHR48111">
    <property type="entry name" value="REGULATOR OF RPOS"/>
    <property type="match status" value="1"/>
</dbReference>
<evidence type="ECO:0000256" key="7">
    <source>
        <dbReference type="ARBA" id="ARBA00023125"/>
    </source>
</evidence>
<dbReference type="PROSITE" id="PS51755">
    <property type="entry name" value="OMPR_PHOB"/>
    <property type="match status" value="1"/>
</dbReference>
<comment type="function">
    <text evidence="10">Member of the two-component regulatory system HssS/HssR involved in intracellular heme homeostasis and tempering of staphylococcal virulence. Phosphorylated HssR binds to a direct repeat sequence within hrtAB promoter and activates the expression of hrtAB, an efflux pump, in response to extracellular heme, hemin, hemoglobin or blood.</text>
</comment>
<dbReference type="Pfam" id="PF00486">
    <property type="entry name" value="Trans_reg_C"/>
    <property type="match status" value="1"/>
</dbReference>
<dbReference type="InterPro" id="IPR001867">
    <property type="entry name" value="OmpR/PhoB-type_DNA-bd"/>
</dbReference>
<dbReference type="PROSITE" id="PS50110">
    <property type="entry name" value="RESPONSE_REGULATORY"/>
    <property type="match status" value="1"/>
</dbReference>
<dbReference type="InterPro" id="IPR039420">
    <property type="entry name" value="WalR-like"/>
</dbReference>
<comment type="caution">
    <text evidence="16">The sequence shown here is derived from an EMBL/GenBank/DDBJ whole genome shotgun (WGS) entry which is preliminary data.</text>
</comment>
<keyword evidence="6" id="KW-0843">Virulence</keyword>
<keyword evidence="8" id="KW-0010">Activator</keyword>
<keyword evidence="4" id="KW-0902">Two-component regulatory system</keyword>
<dbReference type="InterPro" id="IPR036388">
    <property type="entry name" value="WH-like_DNA-bd_sf"/>
</dbReference>
<gene>
    <name evidence="16" type="ORF">HNQ45_000854</name>
</gene>
<evidence type="ECO:0000256" key="6">
    <source>
        <dbReference type="ARBA" id="ARBA00023026"/>
    </source>
</evidence>
<evidence type="ECO:0000256" key="4">
    <source>
        <dbReference type="ARBA" id="ARBA00023012"/>
    </source>
</evidence>
<evidence type="ECO:0000256" key="3">
    <source>
        <dbReference type="ARBA" id="ARBA00022553"/>
    </source>
</evidence>
<evidence type="ECO:0000256" key="13">
    <source>
        <dbReference type="PROSITE-ProRule" id="PRU01091"/>
    </source>
</evidence>
<evidence type="ECO:0000313" key="16">
    <source>
        <dbReference type="EMBL" id="MBB5175970.1"/>
    </source>
</evidence>